<gene>
    <name evidence="1" type="ORF">IPV69_18755</name>
</gene>
<reference evidence="1 2" key="1">
    <citation type="submission" date="2020-10" db="EMBL/GenBank/DDBJ databases">
        <title>Wide distribution of Phycisphaera-like planctomycetes from WD2101 soil group in peatlands and genome analysis of the first cultivated representative.</title>
        <authorList>
            <person name="Dedysh S.N."/>
            <person name="Beletsky A.V."/>
            <person name="Ivanova A."/>
            <person name="Kulichevskaya I.S."/>
            <person name="Suzina N.E."/>
            <person name="Philippov D.A."/>
            <person name="Rakitin A.L."/>
            <person name="Mardanov A.V."/>
            <person name="Ravin N.V."/>
        </authorList>
    </citation>
    <scope>NUCLEOTIDE SEQUENCE [LARGE SCALE GENOMIC DNA]</scope>
    <source>
        <strain evidence="1 2">M1803</strain>
    </source>
</reference>
<accession>A0A7M2X4L7</accession>
<proteinExistence type="predicted"/>
<evidence type="ECO:0000313" key="2">
    <source>
        <dbReference type="Proteomes" id="UP000593765"/>
    </source>
</evidence>
<organism evidence="1 2">
    <name type="scientific">Humisphaera borealis</name>
    <dbReference type="NCBI Taxonomy" id="2807512"/>
    <lineage>
        <taxon>Bacteria</taxon>
        <taxon>Pseudomonadati</taxon>
        <taxon>Planctomycetota</taxon>
        <taxon>Phycisphaerae</taxon>
        <taxon>Tepidisphaerales</taxon>
        <taxon>Tepidisphaeraceae</taxon>
        <taxon>Humisphaera</taxon>
    </lineage>
</organism>
<protein>
    <submittedName>
        <fullName evidence="1">Uncharacterized protein</fullName>
    </submittedName>
</protein>
<sequence>MRDGRLAGCPVIDRQLFQEPDERAGLVEILNLFNPLDSAAPLSCPKFADEINNPMSGDGQDETPYVIVIAQVHFTAAPKELETNVLDDVFRIDESPQVRRNAATRILQYNTSILAECVLYDSNRRINRRGCLFFGSVVCGQH</sequence>
<dbReference type="AlphaFoldDB" id="A0A7M2X4L7"/>
<dbReference type="EMBL" id="CP063458">
    <property type="protein sequence ID" value="QOV92569.1"/>
    <property type="molecule type" value="Genomic_DNA"/>
</dbReference>
<dbReference type="KEGG" id="hbs:IPV69_18755"/>
<name>A0A7M2X4L7_9BACT</name>
<evidence type="ECO:0000313" key="1">
    <source>
        <dbReference type="EMBL" id="QOV92569.1"/>
    </source>
</evidence>
<dbReference type="Proteomes" id="UP000593765">
    <property type="component" value="Chromosome"/>
</dbReference>
<keyword evidence="2" id="KW-1185">Reference proteome</keyword>